<feature type="compositionally biased region" description="Polar residues" evidence="1">
    <location>
        <begin position="342"/>
        <end position="352"/>
    </location>
</feature>
<gene>
    <name evidence="2" type="ORF">KI688_004424</name>
</gene>
<sequence length="352" mass="37902">MDPSKSNDTPKGAPPSPRRTPHPTPTPPPRSTNKTKGCSRKNPVATRNKNTYIDTDMGTDTESITVILAVKKADMKRLSSGNRPSLTPGKARKRNADVVDQDPLFSTKRQRKTQALSLNKDASRTTTPVEGGVAYTIPVLVVTKKQNDVPETAIQSYKEGPDEDMDLDEDKESTAASSFELSTGVNGSDATPEGDGLDSELRQWSEEVHVKIAIIAEEPAIPVDEATALTKSSKPPPRHNPIKVKPSDPIVKPTKPAKPRVTTATSTMTAEPIVTVTGAMTAVESLDITTQGTAKDVDVYGSTSNPIIIVVYGSASNPITVDNILTTELITTDEHTQERNPCPNSTRQEYLP</sequence>
<evidence type="ECO:0000256" key="1">
    <source>
        <dbReference type="SAM" id="MobiDB-lite"/>
    </source>
</evidence>
<feature type="compositionally biased region" description="Polar residues" evidence="1">
    <location>
        <begin position="174"/>
        <end position="189"/>
    </location>
</feature>
<accession>A0A9P7XLH8</accession>
<feature type="compositionally biased region" description="Pro residues" evidence="1">
    <location>
        <begin position="12"/>
        <end position="30"/>
    </location>
</feature>
<feature type="region of interest" description="Disordered" evidence="1">
    <location>
        <begin position="74"/>
        <end position="125"/>
    </location>
</feature>
<dbReference type="OrthoDB" id="10417158at2759"/>
<evidence type="ECO:0000313" key="3">
    <source>
        <dbReference type="Proteomes" id="UP000707451"/>
    </source>
</evidence>
<dbReference type="EMBL" id="JAHRHY010000016">
    <property type="protein sequence ID" value="KAG9063540.1"/>
    <property type="molecule type" value="Genomic_DNA"/>
</dbReference>
<keyword evidence="3" id="KW-1185">Reference proteome</keyword>
<name>A0A9P7XLH8_9FUNG</name>
<feature type="region of interest" description="Disordered" evidence="1">
    <location>
        <begin position="332"/>
        <end position="352"/>
    </location>
</feature>
<reference evidence="2" key="1">
    <citation type="submission" date="2021-06" db="EMBL/GenBank/DDBJ databases">
        <title>Genome Sequence of Mortierella hyaline Strain SCG-10, a Cold-Adapted, Nitrate-Reducing Fungus Isolated from Soil in Minnesota, USA.</title>
        <authorList>
            <person name="Aldossari N."/>
        </authorList>
    </citation>
    <scope>NUCLEOTIDE SEQUENCE</scope>
    <source>
        <strain evidence="2">SCG-10</strain>
    </source>
</reference>
<feature type="compositionally biased region" description="Polar residues" evidence="1">
    <location>
        <begin position="45"/>
        <end position="57"/>
    </location>
</feature>
<proteinExistence type="predicted"/>
<feature type="compositionally biased region" description="Acidic residues" evidence="1">
    <location>
        <begin position="161"/>
        <end position="171"/>
    </location>
</feature>
<organism evidence="2 3">
    <name type="scientific">Linnemannia hyalina</name>
    <dbReference type="NCBI Taxonomy" id="64524"/>
    <lineage>
        <taxon>Eukaryota</taxon>
        <taxon>Fungi</taxon>
        <taxon>Fungi incertae sedis</taxon>
        <taxon>Mucoromycota</taxon>
        <taxon>Mortierellomycotina</taxon>
        <taxon>Mortierellomycetes</taxon>
        <taxon>Mortierellales</taxon>
        <taxon>Mortierellaceae</taxon>
        <taxon>Linnemannia</taxon>
    </lineage>
</organism>
<feature type="region of interest" description="Disordered" evidence="1">
    <location>
        <begin position="229"/>
        <end position="266"/>
    </location>
</feature>
<dbReference type="AlphaFoldDB" id="A0A9P7XLH8"/>
<feature type="region of interest" description="Disordered" evidence="1">
    <location>
        <begin position="154"/>
        <end position="197"/>
    </location>
</feature>
<evidence type="ECO:0000313" key="2">
    <source>
        <dbReference type="EMBL" id="KAG9063540.1"/>
    </source>
</evidence>
<protein>
    <submittedName>
        <fullName evidence="2">Uncharacterized protein</fullName>
    </submittedName>
</protein>
<comment type="caution">
    <text evidence="2">The sequence shown here is derived from an EMBL/GenBank/DDBJ whole genome shotgun (WGS) entry which is preliminary data.</text>
</comment>
<dbReference type="Proteomes" id="UP000707451">
    <property type="component" value="Unassembled WGS sequence"/>
</dbReference>
<feature type="region of interest" description="Disordered" evidence="1">
    <location>
        <begin position="1"/>
        <end position="57"/>
    </location>
</feature>